<reference evidence="1" key="1">
    <citation type="submission" date="2021-10" db="EMBL/GenBank/DDBJ databases">
        <title>Tropical sea cucumber genome reveals ecological adaptation and Cuvierian tubules defense mechanism.</title>
        <authorList>
            <person name="Chen T."/>
        </authorList>
    </citation>
    <scope>NUCLEOTIDE SEQUENCE</scope>
    <source>
        <strain evidence="1">Nanhai2018</strain>
        <tissue evidence="1">Muscle</tissue>
    </source>
</reference>
<dbReference type="Proteomes" id="UP001152320">
    <property type="component" value="Chromosome 2"/>
</dbReference>
<comment type="caution">
    <text evidence="1">The sequence shown here is derived from an EMBL/GenBank/DDBJ whole genome shotgun (WGS) entry which is preliminary data.</text>
</comment>
<sequence length="98" mass="11518">MSGPYRPSSPAELLQAFGIHARHKTEAFEKEMNENRLFEKRPLTKEMIEYVVDDAKCWVPKVYESLNRLISPLWKPEFQNKVERWLEESRTALAVPQG</sequence>
<proteinExistence type="predicted"/>
<dbReference type="EMBL" id="JAIZAY010000002">
    <property type="protein sequence ID" value="KAJ8047358.1"/>
    <property type="molecule type" value="Genomic_DNA"/>
</dbReference>
<accession>A0A9Q1CLC1</accession>
<dbReference type="AlphaFoldDB" id="A0A9Q1CLC1"/>
<keyword evidence="2" id="KW-1185">Reference proteome</keyword>
<name>A0A9Q1CLC1_HOLLE</name>
<evidence type="ECO:0000313" key="1">
    <source>
        <dbReference type="EMBL" id="KAJ8047358.1"/>
    </source>
</evidence>
<gene>
    <name evidence="1" type="ORF">HOLleu_06339</name>
</gene>
<protein>
    <submittedName>
        <fullName evidence="1">Uncharacterized protein</fullName>
    </submittedName>
</protein>
<dbReference type="OrthoDB" id="368776at2759"/>
<organism evidence="1 2">
    <name type="scientific">Holothuria leucospilota</name>
    <name type="common">Black long sea cucumber</name>
    <name type="synonym">Mertensiothuria leucospilota</name>
    <dbReference type="NCBI Taxonomy" id="206669"/>
    <lineage>
        <taxon>Eukaryota</taxon>
        <taxon>Metazoa</taxon>
        <taxon>Echinodermata</taxon>
        <taxon>Eleutherozoa</taxon>
        <taxon>Echinozoa</taxon>
        <taxon>Holothuroidea</taxon>
        <taxon>Aspidochirotacea</taxon>
        <taxon>Aspidochirotida</taxon>
        <taxon>Holothuriidae</taxon>
        <taxon>Holothuria</taxon>
    </lineage>
</organism>
<evidence type="ECO:0000313" key="2">
    <source>
        <dbReference type="Proteomes" id="UP001152320"/>
    </source>
</evidence>